<dbReference type="CDD" id="cd18774">
    <property type="entry name" value="PDC2_HK_sensor"/>
    <property type="match status" value="1"/>
</dbReference>
<dbReference type="PATRIC" id="fig|1514904.3.peg.1693"/>
<evidence type="ECO:0000256" key="4">
    <source>
        <dbReference type="ARBA" id="ARBA00022989"/>
    </source>
</evidence>
<dbReference type="InterPro" id="IPR035919">
    <property type="entry name" value="EAL_sf"/>
</dbReference>
<dbReference type="Gene3D" id="3.20.20.450">
    <property type="entry name" value="EAL domain"/>
    <property type="match status" value="1"/>
</dbReference>
<dbReference type="InterPro" id="IPR033479">
    <property type="entry name" value="dCache_1"/>
</dbReference>
<dbReference type="Proteomes" id="UP000038011">
    <property type="component" value="Unassembled WGS sequence"/>
</dbReference>
<dbReference type="GO" id="GO:0005886">
    <property type="term" value="C:plasma membrane"/>
    <property type="evidence" value="ECO:0007669"/>
    <property type="project" value="UniProtKB-SubCell"/>
</dbReference>
<dbReference type="Pfam" id="PF00990">
    <property type="entry name" value="GGDEF"/>
    <property type="match status" value="1"/>
</dbReference>
<dbReference type="PANTHER" id="PTHR33121:SF70">
    <property type="entry name" value="SIGNALING PROTEIN YKOW"/>
    <property type="match status" value="1"/>
</dbReference>
<evidence type="ECO:0000256" key="1">
    <source>
        <dbReference type="ARBA" id="ARBA00004651"/>
    </source>
</evidence>
<dbReference type="NCBIfam" id="TIGR00254">
    <property type="entry name" value="GGDEF"/>
    <property type="match status" value="1"/>
</dbReference>
<dbReference type="AlphaFoldDB" id="A0A0M9GPD9"/>
<feature type="domain" description="EAL" evidence="7">
    <location>
        <begin position="538"/>
        <end position="791"/>
    </location>
</feature>
<keyword evidence="2" id="KW-1003">Cell membrane</keyword>
<evidence type="ECO:0000256" key="5">
    <source>
        <dbReference type="ARBA" id="ARBA00023136"/>
    </source>
</evidence>
<feature type="domain" description="GGDEF" evidence="8">
    <location>
        <begin position="386"/>
        <end position="531"/>
    </location>
</feature>
<reference evidence="9 10" key="1">
    <citation type="submission" date="2015-01" db="EMBL/GenBank/DDBJ databases">
        <title>Ahrensia donghaiensis sp. nov., a novel dimethylsulphoniopropionate-cleavage bacterium isolated from seawater and emended descriptions of the genus Ahrensia and Ahrensia kielensis.</title>
        <authorList>
            <person name="Liu J."/>
        </authorList>
    </citation>
    <scope>NUCLEOTIDE SEQUENCE [LARGE SCALE GENOMIC DNA]</scope>
    <source>
        <strain evidence="9 10">LZD062</strain>
    </source>
</reference>
<evidence type="ECO:0000313" key="9">
    <source>
        <dbReference type="EMBL" id="KPB02707.1"/>
    </source>
</evidence>
<gene>
    <name evidence="9" type="ORF">SU32_02450</name>
</gene>
<evidence type="ECO:0000259" key="7">
    <source>
        <dbReference type="PROSITE" id="PS50883"/>
    </source>
</evidence>
<dbReference type="OrthoDB" id="9814202at2"/>
<evidence type="ECO:0000259" key="8">
    <source>
        <dbReference type="PROSITE" id="PS50887"/>
    </source>
</evidence>
<dbReference type="PROSITE" id="PS50883">
    <property type="entry name" value="EAL"/>
    <property type="match status" value="1"/>
</dbReference>
<evidence type="ECO:0000256" key="2">
    <source>
        <dbReference type="ARBA" id="ARBA00022475"/>
    </source>
</evidence>
<dbReference type="InterPro" id="IPR050706">
    <property type="entry name" value="Cyclic-di-GMP_PDE-like"/>
</dbReference>
<dbReference type="InterPro" id="IPR043128">
    <property type="entry name" value="Rev_trsase/Diguanyl_cyclase"/>
</dbReference>
<dbReference type="CDD" id="cd01949">
    <property type="entry name" value="GGDEF"/>
    <property type="match status" value="1"/>
</dbReference>
<dbReference type="PROSITE" id="PS50887">
    <property type="entry name" value="GGDEF"/>
    <property type="match status" value="1"/>
</dbReference>
<feature type="transmembrane region" description="Helical" evidence="6">
    <location>
        <begin position="271"/>
        <end position="291"/>
    </location>
</feature>
<dbReference type="GO" id="GO:0071111">
    <property type="term" value="F:cyclic-guanylate-specific phosphodiesterase activity"/>
    <property type="evidence" value="ECO:0007669"/>
    <property type="project" value="InterPro"/>
</dbReference>
<keyword evidence="3 6" id="KW-0812">Transmembrane</keyword>
<comment type="caution">
    <text evidence="9">The sequence shown here is derived from an EMBL/GenBank/DDBJ whole genome shotgun (WGS) entry which is preliminary data.</text>
</comment>
<dbReference type="Pfam" id="PF00563">
    <property type="entry name" value="EAL"/>
    <property type="match status" value="1"/>
</dbReference>
<accession>A0A0M9GPD9</accession>
<evidence type="ECO:0000256" key="6">
    <source>
        <dbReference type="SAM" id="Phobius"/>
    </source>
</evidence>
<dbReference type="STRING" id="1514904.SU32_02450"/>
<dbReference type="InterPro" id="IPR001633">
    <property type="entry name" value="EAL_dom"/>
</dbReference>
<dbReference type="InterPro" id="IPR000160">
    <property type="entry name" value="GGDEF_dom"/>
</dbReference>
<dbReference type="SMART" id="SM00267">
    <property type="entry name" value="GGDEF"/>
    <property type="match status" value="1"/>
</dbReference>
<dbReference type="SMART" id="SM00052">
    <property type="entry name" value="EAL"/>
    <property type="match status" value="1"/>
</dbReference>
<keyword evidence="5 6" id="KW-0472">Membrane</keyword>
<evidence type="ECO:0000256" key="3">
    <source>
        <dbReference type="ARBA" id="ARBA00022692"/>
    </source>
</evidence>
<keyword evidence="4 6" id="KW-1133">Transmembrane helix</keyword>
<protein>
    <submittedName>
        <fullName evidence="9">Diguanylate cyclase</fullName>
    </submittedName>
</protein>
<organism evidence="9 10">
    <name type="scientific">Ahrensia marina</name>
    <dbReference type="NCBI Taxonomy" id="1514904"/>
    <lineage>
        <taxon>Bacteria</taxon>
        <taxon>Pseudomonadati</taxon>
        <taxon>Pseudomonadota</taxon>
        <taxon>Alphaproteobacteria</taxon>
        <taxon>Hyphomicrobiales</taxon>
        <taxon>Ahrensiaceae</taxon>
        <taxon>Ahrensia</taxon>
    </lineage>
</organism>
<evidence type="ECO:0000313" key="10">
    <source>
        <dbReference type="Proteomes" id="UP000038011"/>
    </source>
</evidence>
<comment type="subcellular location">
    <subcellularLocation>
        <location evidence="1">Cell membrane</location>
        <topology evidence="1">Multi-pass membrane protein</topology>
    </subcellularLocation>
</comment>
<dbReference type="PANTHER" id="PTHR33121">
    <property type="entry name" value="CYCLIC DI-GMP PHOSPHODIESTERASE PDEF"/>
    <property type="match status" value="1"/>
</dbReference>
<dbReference type="SUPFAM" id="SSF141868">
    <property type="entry name" value="EAL domain-like"/>
    <property type="match status" value="1"/>
</dbReference>
<dbReference type="EMBL" id="JXMU01000002">
    <property type="protein sequence ID" value="KPB02707.1"/>
    <property type="molecule type" value="Genomic_DNA"/>
</dbReference>
<proteinExistence type="predicted"/>
<dbReference type="InterPro" id="IPR029787">
    <property type="entry name" value="Nucleotide_cyclase"/>
</dbReference>
<name>A0A0M9GPD9_9HYPH</name>
<dbReference type="Pfam" id="PF02743">
    <property type="entry name" value="dCache_1"/>
    <property type="match status" value="1"/>
</dbReference>
<dbReference type="CDD" id="cd01948">
    <property type="entry name" value="EAL"/>
    <property type="match status" value="1"/>
</dbReference>
<keyword evidence="10" id="KW-1185">Reference proteome</keyword>
<dbReference type="Gene3D" id="3.30.450.20">
    <property type="entry name" value="PAS domain"/>
    <property type="match status" value="1"/>
</dbReference>
<dbReference type="SUPFAM" id="SSF55073">
    <property type="entry name" value="Nucleotide cyclase"/>
    <property type="match status" value="1"/>
</dbReference>
<sequence>MAMKIRIRSAFLLAFVAIGLLPVAIFTWMTYERTAAHELTEVNGRNLLLAQNVADSLTLYQKNIRTAVDVAVTSLQQNVETQYIHRLLANLKIEDVSIVSPDYGKVLYSTDTKRIDNLEFIDPNLLEHIKATPVSSRLQFLPVQKSITGTPTIHAIGREGENFIVACLSTDYFINLAEKVSFGASGHTVIVDQDGNILAHPTKVWADDAKNISDISAVKRLMNGETGNENYYSPATKSEMISGIASVSGTYWGVIVPQELSQVKAKIIENLTPLFVGLVGSIIAAVLLLYFSIRWLAKPLENLAITLKKQSSTGLPMAVPPSQAETSIYELTHIVDAYNELTATVQQNSEQLAKQIFEDALTGIGNRAYFESESRKQIETRLKLGKKGILIFFDLDGFKEINDIRGHGIGDEVLKSFAKSLYPTTKKFMDINFRGLPSAHPVIGRIGGDEFAILLPLPENTDAISGLCENLRRSFPKLIEIGGVEISCDQSAGGALYPDHGTNIEDLLRRSDVALYKAKAEGKNRFQLYDTQGVLGGKSEILAAVLNAIDNDELYLEYQPKYCITKQQVDSAEALVRWQHPEHGPIQPNLFLPAVQQTHVMKLLGEWVIGRALKDIKYFDEQGLNLNIAINIGAEHFSADSFIPNLVEQTSVAKVDPNRLQIEITENVMDASRDVFSKTVSELQAKGFSLAIDDFGRGFSNLTRLASVPVDLIKLDGSLIRSAINDPRVKVIMQSAIEMAHSLGSKVAVEGVETFEQVILAEKSGADVLQGFYYSRSMTPQNFNTWHKKRSENSQHAQVEKIRNSL</sequence>
<dbReference type="Gene3D" id="3.30.70.270">
    <property type="match status" value="1"/>
</dbReference>